<dbReference type="AlphaFoldDB" id="A0AAU0N020"/>
<keyword evidence="1" id="KW-0479">Metal-binding</keyword>
<accession>A0AAU0N020</accession>
<dbReference type="GO" id="GO:0008757">
    <property type="term" value="F:S-adenosylmethionine-dependent methyltransferase activity"/>
    <property type="evidence" value="ECO:0007669"/>
    <property type="project" value="InterPro"/>
</dbReference>
<feature type="domain" description="23S rRNA (guanine(745)-N(1))-methyltransferase N-terminal" evidence="4">
    <location>
        <begin position="2"/>
        <end position="35"/>
    </location>
</feature>
<dbReference type="Proteomes" id="UP001302477">
    <property type="component" value="Chromosome"/>
</dbReference>
<feature type="binding site" evidence="2">
    <location>
        <begin position="85"/>
        <end position="86"/>
    </location>
    <ligand>
        <name>S-adenosyl-L-methionine</name>
        <dbReference type="ChEBI" id="CHEBI:59789"/>
    </ligand>
</feature>
<protein>
    <submittedName>
        <fullName evidence="5">Methyltransferase domain-containing protein</fullName>
    </submittedName>
</protein>
<dbReference type="PIRSF" id="PIRSF018249">
    <property type="entry name" value="MyrA_prd"/>
    <property type="match status" value="1"/>
</dbReference>
<dbReference type="InterPro" id="IPR052939">
    <property type="entry name" value="23S_rRNA_MeTrnsfrase_RlmA"/>
</dbReference>
<feature type="domain" description="Methyltransferase type 11" evidence="3">
    <location>
        <begin position="79"/>
        <end position="163"/>
    </location>
</feature>
<keyword evidence="5" id="KW-0808">Transferase</keyword>
<reference evidence="5 6" key="1">
    <citation type="submission" date="2023-10" db="EMBL/GenBank/DDBJ databases">
        <title>Description of Microbulbifer bruguierae sp. nov., isolated from the sediments of mangrove plant Bruguiera sexangula and comparative genomic analyses of the genus Microbulbifer.</title>
        <authorList>
            <person name="Long M."/>
        </authorList>
    </citation>
    <scope>NUCLEOTIDE SEQUENCE [LARGE SCALE GENOMIC DNA]</scope>
    <source>
        <strain evidence="5 6">SPO729</strain>
    </source>
</reference>
<dbReference type="PANTHER" id="PTHR43460:SF1">
    <property type="entry name" value="METHYLTRANSFERASE TYPE 11 DOMAIN-CONTAINING PROTEIN"/>
    <property type="match status" value="1"/>
</dbReference>
<evidence type="ECO:0000259" key="4">
    <source>
        <dbReference type="Pfam" id="PF21302"/>
    </source>
</evidence>
<name>A0AAU0N020_9GAMM</name>
<evidence type="ECO:0000313" key="6">
    <source>
        <dbReference type="Proteomes" id="UP001302477"/>
    </source>
</evidence>
<sequence>MTLESQSWRCSNGHSFDRAKEGYVNLLPVQQKHSREPGDSAEMLGARRHFLEAGYYGPLAQAICAQLLLNAQGENPVLLDLGCGEGYYARKLAERGWSPSNIYGVDIAKAGVRLAAKKQSQANFAVASSFHLPVADDSVDALLRVFAPGPAEELVRVLKPGASLLDVAPGPEHLWSLKTRLYDTPQQHTAPAPVPGLELASELRLVFPLNIETNEAVRNFLAMTPFAWKGRSEARELLEQQNYLHLEADFLLRRFVKPASASE</sequence>
<evidence type="ECO:0000313" key="5">
    <source>
        <dbReference type="EMBL" id="WOX05029.1"/>
    </source>
</evidence>
<dbReference type="GO" id="GO:0032259">
    <property type="term" value="P:methylation"/>
    <property type="evidence" value="ECO:0007669"/>
    <property type="project" value="UniProtKB-KW"/>
</dbReference>
<evidence type="ECO:0000259" key="3">
    <source>
        <dbReference type="Pfam" id="PF08241"/>
    </source>
</evidence>
<dbReference type="CDD" id="cd02440">
    <property type="entry name" value="AdoMet_MTases"/>
    <property type="match status" value="1"/>
</dbReference>
<dbReference type="InterPro" id="IPR016718">
    <property type="entry name" value="rRNA_m1G-MeTrfase_A_prd"/>
</dbReference>
<dbReference type="InterPro" id="IPR029063">
    <property type="entry name" value="SAM-dependent_MTases_sf"/>
</dbReference>
<dbReference type="Pfam" id="PF21302">
    <property type="entry name" value="Zn_ribbon_RlmA"/>
    <property type="match status" value="1"/>
</dbReference>
<proteinExistence type="predicted"/>
<dbReference type="KEGG" id="mpaf:R5R33_14965"/>
<feature type="binding site" evidence="1">
    <location>
        <position position="10"/>
    </location>
    <ligand>
        <name>Zn(2+)</name>
        <dbReference type="ChEBI" id="CHEBI:29105"/>
    </ligand>
</feature>
<dbReference type="Gene3D" id="3.40.50.150">
    <property type="entry name" value="Vaccinia Virus protein VP39"/>
    <property type="match status" value="1"/>
</dbReference>
<evidence type="ECO:0000256" key="1">
    <source>
        <dbReference type="PIRSR" id="PIRSR018249-1"/>
    </source>
</evidence>
<dbReference type="SUPFAM" id="SSF53335">
    <property type="entry name" value="S-adenosyl-L-methionine-dependent methyltransferases"/>
    <property type="match status" value="1"/>
</dbReference>
<keyword evidence="2" id="KW-0949">S-adenosyl-L-methionine</keyword>
<feature type="binding site" evidence="2">
    <location>
        <position position="56"/>
    </location>
    <ligand>
        <name>S-adenosyl-L-methionine</name>
        <dbReference type="ChEBI" id="CHEBI:59789"/>
    </ligand>
</feature>
<dbReference type="EMBL" id="CP137555">
    <property type="protein sequence ID" value="WOX05029.1"/>
    <property type="molecule type" value="Genomic_DNA"/>
</dbReference>
<feature type="binding site" evidence="1">
    <location>
        <position position="14"/>
    </location>
    <ligand>
        <name>Zn(2+)</name>
        <dbReference type="ChEBI" id="CHEBI:29105"/>
    </ligand>
</feature>
<dbReference type="Pfam" id="PF08241">
    <property type="entry name" value="Methyltransf_11"/>
    <property type="match status" value="1"/>
</dbReference>
<keyword evidence="5" id="KW-0489">Methyltransferase</keyword>
<keyword evidence="1" id="KW-0862">Zinc</keyword>
<organism evidence="5 6">
    <name type="scientific">Microbulbifer pacificus</name>
    <dbReference type="NCBI Taxonomy" id="407164"/>
    <lineage>
        <taxon>Bacteria</taxon>
        <taxon>Pseudomonadati</taxon>
        <taxon>Pseudomonadota</taxon>
        <taxon>Gammaproteobacteria</taxon>
        <taxon>Cellvibrionales</taxon>
        <taxon>Microbulbiferaceae</taxon>
        <taxon>Microbulbifer</taxon>
    </lineage>
</organism>
<feature type="binding site" evidence="2">
    <location>
        <position position="173"/>
    </location>
    <ligand>
        <name>S-adenosyl-L-methionine</name>
        <dbReference type="ChEBI" id="CHEBI:59789"/>
    </ligand>
</feature>
<dbReference type="InterPro" id="IPR013216">
    <property type="entry name" value="Methyltransf_11"/>
</dbReference>
<evidence type="ECO:0000256" key="2">
    <source>
        <dbReference type="PIRSR" id="PIRSR018249-2"/>
    </source>
</evidence>
<dbReference type="PANTHER" id="PTHR43460">
    <property type="entry name" value="METHYLTRANSFERASE"/>
    <property type="match status" value="1"/>
</dbReference>
<dbReference type="GO" id="GO:0046872">
    <property type="term" value="F:metal ion binding"/>
    <property type="evidence" value="ECO:0007669"/>
    <property type="project" value="UniProtKB-KW"/>
</dbReference>
<keyword evidence="6" id="KW-1185">Reference proteome</keyword>
<gene>
    <name evidence="5" type="ORF">R5R33_14965</name>
</gene>
<dbReference type="InterPro" id="IPR048647">
    <property type="entry name" value="RlmA_N"/>
</dbReference>